<dbReference type="Pfam" id="PF18941">
    <property type="entry name" value="DUF5688"/>
    <property type="match status" value="1"/>
</dbReference>
<evidence type="ECO:0000313" key="1">
    <source>
        <dbReference type="EMBL" id="HIZ06304.1"/>
    </source>
</evidence>
<dbReference type="InterPro" id="IPR043743">
    <property type="entry name" value="DUF5688"/>
</dbReference>
<proteinExistence type="predicted"/>
<reference evidence="1" key="1">
    <citation type="journal article" date="2021" name="PeerJ">
        <title>Extensive microbial diversity within the chicken gut microbiome revealed by metagenomics and culture.</title>
        <authorList>
            <person name="Gilroy R."/>
            <person name="Ravi A."/>
            <person name="Getino M."/>
            <person name="Pursley I."/>
            <person name="Horton D.L."/>
            <person name="Alikhan N.F."/>
            <person name="Baker D."/>
            <person name="Gharbi K."/>
            <person name="Hall N."/>
            <person name="Watson M."/>
            <person name="Adriaenssens E.M."/>
            <person name="Foster-Nyarko E."/>
            <person name="Jarju S."/>
            <person name="Secka A."/>
            <person name="Antonio M."/>
            <person name="Oren A."/>
            <person name="Chaudhuri R.R."/>
            <person name="La Ragione R."/>
            <person name="Hildebrand F."/>
            <person name="Pallen M.J."/>
        </authorList>
    </citation>
    <scope>NUCLEOTIDE SEQUENCE</scope>
    <source>
        <strain evidence="1">CHK192-9172</strain>
    </source>
</reference>
<dbReference type="EMBL" id="DXCH01000002">
    <property type="protein sequence ID" value="HIZ06304.1"/>
    <property type="molecule type" value="Genomic_DNA"/>
</dbReference>
<gene>
    <name evidence="1" type="ORF">IAA08_00030</name>
</gene>
<dbReference type="Proteomes" id="UP000824024">
    <property type="component" value="Unassembled WGS sequence"/>
</dbReference>
<organism evidence="1 2">
    <name type="scientific">Candidatus Eubacterium avistercoris</name>
    <dbReference type="NCBI Taxonomy" id="2838567"/>
    <lineage>
        <taxon>Bacteria</taxon>
        <taxon>Bacillati</taxon>
        <taxon>Bacillota</taxon>
        <taxon>Clostridia</taxon>
        <taxon>Eubacteriales</taxon>
        <taxon>Eubacteriaceae</taxon>
        <taxon>Eubacterium</taxon>
    </lineage>
</organism>
<protein>
    <submittedName>
        <fullName evidence="1">Uncharacterized protein</fullName>
    </submittedName>
</protein>
<comment type="caution">
    <text evidence="1">The sequence shown here is derived from an EMBL/GenBank/DDBJ whole genome shotgun (WGS) entry which is preliminary data.</text>
</comment>
<accession>A0A9D2D0G6</accession>
<name>A0A9D2D0G6_9FIRM</name>
<reference evidence="1" key="2">
    <citation type="submission" date="2021-04" db="EMBL/GenBank/DDBJ databases">
        <authorList>
            <person name="Gilroy R."/>
        </authorList>
    </citation>
    <scope>NUCLEOTIDE SEQUENCE</scope>
    <source>
        <strain evidence="1">CHK192-9172</strain>
    </source>
</reference>
<sequence>MESKEEFWEIFLNELQKKLSPDCSFTRIEVPKINAVHQGIAISIANKDMVQASAVIYRDQIYDQWKKSRDWERLFTNLERDIQRAPDTVNMLIETCESYENAKNYLQPLVINYENNKSLLGRIPYQREQDLACGLQMIREGHRMIVSNGILEKWGNKTFKTMYEAAVSQAMKKNEPMLFNMASLIAGIETDDNIVGKPRENEENIFYVLTNREKSFASFYMLLPEIQEKLYDRFGSFYVLPSSIHETLIIPKKNIHDLYGNVEETQCAETLQEMVMSINRSEVLPQERLSDHIYQYDGKQLQCLDKGKVISFSDRKPQPKL</sequence>
<dbReference type="AlphaFoldDB" id="A0A9D2D0G6"/>
<evidence type="ECO:0000313" key="2">
    <source>
        <dbReference type="Proteomes" id="UP000824024"/>
    </source>
</evidence>